<keyword evidence="5" id="KW-0472">Membrane</keyword>
<dbReference type="InterPro" id="IPR003594">
    <property type="entry name" value="HATPase_dom"/>
</dbReference>
<evidence type="ECO:0000313" key="10">
    <source>
        <dbReference type="EMBL" id="NJB67563.1"/>
    </source>
</evidence>
<keyword evidence="10" id="KW-0808">Transferase</keyword>
<dbReference type="PRINTS" id="PR00344">
    <property type="entry name" value="BCTRLSENSOR"/>
</dbReference>
<dbReference type="CDD" id="cd00156">
    <property type="entry name" value="REC"/>
    <property type="match status" value="1"/>
</dbReference>
<dbReference type="CDD" id="cd01007">
    <property type="entry name" value="PBP2_BvgS_HisK_like"/>
    <property type="match status" value="1"/>
</dbReference>
<dbReference type="SUPFAM" id="SSF53850">
    <property type="entry name" value="Periplasmic binding protein-like II"/>
    <property type="match status" value="1"/>
</dbReference>
<dbReference type="Pfam" id="PF00072">
    <property type="entry name" value="Response_reg"/>
    <property type="match status" value="1"/>
</dbReference>
<gene>
    <name evidence="10" type="ORF">GGQ74_001203</name>
</gene>
<keyword evidence="5" id="KW-0812">Transmembrane</keyword>
<dbReference type="Pfam" id="PF02518">
    <property type="entry name" value="HATPase_c"/>
    <property type="match status" value="1"/>
</dbReference>
<keyword evidence="5" id="KW-1133">Transmembrane helix</keyword>
<feature type="domain" description="Rhodanese" evidence="9">
    <location>
        <begin position="56"/>
        <end position="76"/>
    </location>
</feature>
<keyword evidence="6" id="KW-0732">Signal</keyword>
<dbReference type="EC" id="2.7.13.3" evidence="2"/>
<dbReference type="InterPro" id="IPR001789">
    <property type="entry name" value="Sig_transdc_resp-reg_receiver"/>
</dbReference>
<name>A0A846QMU0_9BACT</name>
<dbReference type="SMART" id="SM00062">
    <property type="entry name" value="PBPb"/>
    <property type="match status" value="1"/>
</dbReference>
<feature type="signal peptide" evidence="6">
    <location>
        <begin position="1"/>
        <end position="25"/>
    </location>
</feature>
<evidence type="ECO:0000259" key="7">
    <source>
        <dbReference type="PROSITE" id="PS50109"/>
    </source>
</evidence>
<dbReference type="Gene3D" id="3.40.190.10">
    <property type="entry name" value="Periplasmic binding protein-like II"/>
    <property type="match status" value="2"/>
</dbReference>
<feature type="domain" description="Response regulatory" evidence="8">
    <location>
        <begin position="737"/>
        <end position="853"/>
    </location>
</feature>
<feature type="modified residue" description="4-aspartylphosphate" evidence="4">
    <location>
        <position position="788"/>
    </location>
</feature>
<dbReference type="AlphaFoldDB" id="A0A846QMU0"/>
<sequence length="857" mass="93493">MTIRPVHALILLVALVLCACDSRSAQDPFTPEERRFIAEHSDGLTVGVSLHYPPYETYHLDGGFEGLGADYLALIGRKVGLRFNPVRFPNRDDLLQSAMAGGVDIVTALEMTDDRQRHLDFTQAYVSVPAAIITRKEFRDDLTIDRLAGMRIGVTVSPDFMDYLKKRIREDCTLVPTTGGYIGGLRALAVGDIDALICDMALASHYIANARISNLRIAGLTNYSIDLRMASRNDMPELKNILRKGLALILPHERKAIEEKWLSLQYEPFWMSRTFWFAVLGAVGVVLGGVMLILTWNRSLKKQVAQRTAALSSINRVLLGSLECRTEREVMLHCLDEARGIANSDYAAWARVNEDGTITELLGTSAGDGPAWDQSLLPSALLGTGQLGDLAAGHVIKATGRATDGDGANRADLHIVAVPLQGEGDKRPHIIAAARMRFPHTPGEVMLLSEMLFAFEEALHRKRAEISLHDKERQLQRAQRMEAIGTLAGGIAHDFNNILGVIIANGELVEMFHCDGDEALQGKISNVLAAADRGRELVSQILTFARKGGEETALLRVSPIVKETVKFLEASLPASIVIEHSIRTPEPHVLAEPTQVHQVLMNLCTNAAHAMRGEGGRLSIVLDTVRIAPGDDATSAEGLKPGAYLSIAVSDTGMGMCPELVERIFEPFFTTKGTGEGTGLGLSVVDGIVKSWGGTVRVTSEPGRGSRFTVLLPAREPAAETEAQAQTTAPPCGGTGSILFVDDERELTDSYRDFLDRLGYRVLAVTDSREALTIFRRDPCAVDLVITDYNMPDLRGDRLAREILALRPDVPVILCTGFSHSFSEADASTIGISDYLRKPISLQDLAVTVRRYLRPTV</sequence>
<dbReference type="PROSITE" id="PS51257">
    <property type="entry name" value="PROKAR_LIPOPROTEIN"/>
    <property type="match status" value="1"/>
</dbReference>
<evidence type="ECO:0000256" key="1">
    <source>
        <dbReference type="ARBA" id="ARBA00000085"/>
    </source>
</evidence>
<dbReference type="PANTHER" id="PTHR43065:SF42">
    <property type="entry name" value="TWO-COMPONENT SENSOR PPRA"/>
    <property type="match status" value="1"/>
</dbReference>
<dbReference type="PROSITE" id="PS50109">
    <property type="entry name" value="HIS_KIN"/>
    <property type="match status" value="1"/>
</dbReference>
<feature type="transmembrane region" description="Helical" evidence="5">
    <location>
        <begin position="275"/>
        <end position="297"/>
    </location>
</feature>
<dbReference type="SUPFAM" id="SSF47384">
    <property type="entry name" value="Homodimeric domain of signal transducing histidine kinase"/>
    <property type="match status" value="1"/>
</dbReference>
<dbReference type="Gene3D" id="3.40.50.2300">
    <property type="match status" value="1"/>
</dbReference>
<dbReference type="SMART" id="SM00387">
    <property type="entry name" value="HATPase_c"/>
    <property type="match status" value="1"/>
</dbReference>
<dbReference type="Gene3D" id="1.10.287.130">
    <property type="match status" value="1"/>
</dbReference>
<comment type="caution">
    <text evidence="10">The sequence shown here is derived from an EMBL/GenBank/DDBJ whole genome shotgun (WGS) entry which is preliminary data.</text>
</comment>
<dbReference type="InterPro" id="IPR036890">
    <property type="entry name" value="HATPase_C_sf"/>
</dbReference>
<evidence type="ECO:0000259" key="8">
    <source>
        <dbReference type="PROSITE" id="PS50110"/>
    </source>
</evidence>
<protein>
    <recommendedName>
        <fullName evidence="2">histidine kinase</fullName>
        <ecNumber evidence="2">2.7.13.3</ecNumber>
    </recommendedName>
</protein>
<dbReference type="InterPro" id="IPR004358">
    <property type="entry name" value="Sig_transdc_His_kin-like_C"/>
</dbReference>
<dbReference type="InterPro" id="IPR003661">
    <property type="entry name" value="HisK_dim/P_dom"/>
</dbReference>
<dbReference type="InterPro" id="IPR001638">
    <property type="entry name" value="Solute-binding_3/MltF_N"/>
</dbReference>
<evidence type="ECO:0000256" key="3">
    <source>
        <dbReference type="ARBA" id="ARBA00022553"/>
    </source>
</evidence>
<keyword evidence="3 4" id="KW-0597">Phosphoprotein</keyword>
<feature type="chain" id="PRO_5032967398" description="histidine kinase" evidence="6">
    <location>
        <begin position="26"/>
        <end position="857"/>
    </location>
</feature>
<dbReference type="EMBL" id="JAATJA010000001">
    <property type="protein sequence ID" value="NJB67563.1"/>
    <property type="molecule type" value="Genomic_DNA"/>
</dbReference>
<keyword evidence="10" id="KW-0418">Kinase</keyword>
<dbReference type="PANTHER" id="PTHR43065">
    <property type="entry name" value="SENSOR HISTIDINE KINASE"/>
    <property type="match status" value="1"/>
</dbReference>
<dbReference type="SMART" id="SM00388">
    <property type="entry name" value="HisKA"/>
    <property type="match status" value="1"/>
</dbReference>
<organism evidence="10 11">
    <name type="scientific">Desulfobaculum xiamenense</name>
    <dbReference type="NCBI Taxonomy" id="995050"/>
    <lineage>
        <taxon>Bacteria</taxon>
        <taxon>Pseudomonadati</taxon>
        <taxon>Thermodesulfobacteriota</taxon>
        <taxon>Desulfovibrionia</taxon>
        <taxon>Desulfovibrionales</taxon>
        <taxon>Desulfovibrionaceae</taxon>
        <taxon>Desulfobaculum</taxon>
    </lineage>
</organism>
<dbReference type="Gene3D" id="3.30.565.10">
    <property type="entry name" value="Histidine kinase-like ATPase, C-terminal domain"/>
    <property type="match status" value="1"/>
</dbReference>
<evidence type="ECO:0000256" key="4">
    <source>
        <dbReference type="PROSITE-ProRule" id="PRU00169"/>
    </source>
</evidence>
<dbReference type="InterPro" id="IPR001763">
    <property type="entry name" value="Rhodanese-like_dom"/>
</dbReference>
<feature type="domain" description="Histidine kinase" evidence="7">
    <location>
        <begin position="490"/>
        <end position="716"/>
    </location>
</feature>
<dbReference type="InterPro" id="IPR036097">
    <property type="entry name" value="HisK_dim/P_sf"/>
</dbReference>
<dbReference type="CDD" id="cd00082">
    <property type="entry name" value="HisKA"/>
    <property type="match status" value="1"/>
</dbReference>
<dbReference type="InterPro" id="IPR011006">
    <property type="entry name" value="CheY-like_superfamily"/>
</dbReference>
<evidence type="ECO:0000256" key="6">
    <source>
        <dbReference type="SAM" id="SignalP"/>
    </source>
</evidence>
<dbReference type="Proteomes" id="UP000580856">
    <property type="component" value="Unassembled WGS sequence"/>
</dbReference>
<evidence type="ECO:0000313" key="11">
    <source>
        <dbReference type="Proteomes" id="UP000580856"/>
    </source>
</evidence>
<dbReference type="InterPro" id="IPR005467">
    <property type="entry name" value="His_kinase_dom"/>
</dbReference>
<comment type="catalytic activity">
    <reaction evidence="1">
        <text>ATP + protein L-histidine = ADP + protein N-phospho-L-histidine.</text>
        <dbReference type="EC" id="2.7.13.3"/>
    </reaction>
</comment>
<dbReference type="SMART" id="SM00448">
    <property type="entry name" value="REC"/>
    <property type="match status" value="1"/>
</dbReference>
<reference evidence="10 11" key="1">
    <citation type="submission" date="2020-03" db="EMBL/GenBank/DDBJ databases">
        <title>Genomic Encyclopedia of Type Strains, Phase IV (KMG-IV): sequencing the most valuable type-strain genomes for metagenomic binning, comparative biology and taxonomic classification.</title>
        <authorList>
            <person name="Goeker M."/>
        </authorList>
    </citation>
    <scope>NUCLEOTIDE SEQUENCE [LARGE SCALE GENOMIC DNA]</scope>
    <source>
        <strain evidence="10 11">DSM 24233</strain>
    </source>
</reference>
<evidence type="ECO:0000259" key="9">
    <source>
        <dbReference type="PROSITE" id="PS50206"/>
    </source>
</evidence>
<dbReference type="SUPFAM" id="SSF52172">
    <property type="entry name" value="CheY-like"/>
    <property type="match status" value="1"/>
</dbReference>
<proteinExistence type="predicted"/>
<evidence type="ECO:0000256" key="5">
    <source>
        <dbReference type="SAM" id="Phobius"/>
    </source>
</evidence>
<dbReference type="PROSITE" id="PS50110">
    <property type="entry name" value="RESPONSE_REGULATORY"/>
    <property type="match status" value="1"/>
</dbReference>
<evidence type="ECO:0000256" key="2">
    <source>
        <dbReference type="ARBA" id="ARBA00012438"/>
    </source>
</evidence>
<dbReference type="Pfam" id="PF00497">
    <property type="entry name" value="SBP_bac_3"/>
    <property type="match status" value="1"/>
</dbReference>
<accession>A0A846QMU0</accession>
<dbReference type="GO" id="GO:0000155">
    <property type="term" value="F:phosphorelay sensor kinase activity"/>
    <property type="evidence" value="ECO:0007669"/>
    <property type="project" value="InterPro"/>
</dbReference>
<dbReference type="RefSeq" id="WP_167940608.1">
    <property type="nucleotide sequence ID" value="NZ_JAATJA010000001.1"/>
</dbReference>
<keyword evidence="11" id="KW-1185">Reference proteome</keyword>
<dbReference type="PROSITE" id="PS50206">
    <property type="entry name" value="RHODANESE_3"/>
    <property type="match status" value="1"/>
</dbReference>
<dbReference type="SUPFAM" id="SSF55874">
    <property type="entry name" value="ATPase domain of HSP90 chaperone/DNA topoisomerase II/histidine kinase"/>
    <property type="match status" value="1"/>
</dbReference>